<dbReference type="PANTHER" id="PTHR30176">
    <property type="entry name" value="FERREDOXIN-TYPE PROTEIN NAPH"/>
    <property type="match status" value="1"/>
</dbReference>
<dbReference type="NCBIfam" id="TIGR02163">
    <property type="entry name" value="napH"/>
    <property type="match status" value="1"/>
</dbReference>
<sequence>MANSPKLAGREAKEKLGWWYANRFLFWRRVSQLSILLMFLSGPYFGVWILKGNYSGSMLFDIIPLSDPLITLESLAGGHLPGILTLSGALIIFVTYALLGSKVFCGWVCPLNVVTDCAAWIRRKLGIRQTAKIPRSLRYAILVMILVGSAVSGLLLWEWVNPVAALGRALIYSFGATTWLVLVVFFFDLFIVEHGWCGHLCPIGATYGVIGAKSLLRIKVIDRARCDNCMDCYNVCPEPQVLRSPLHGKNNESLLVLSQDCISCGRCIDVCAEKVFTFSHRFNNDIPVVNLNR</sequence>
<keyword evidence="2" id="KW-0004">4Fe-4S</keyword>
<dbReference type="STRING" id="732.ADJ80_02705"/>
<dbReference type="Pfam" id="PF12801">
    <property type="entry name" value="Fer4_5"/>
    <property type="match status" value="2"/>
</dbReference>
<evidence type="ECO:0000256" key="8">
    <source>
        <dbReference type="SAM" id="Phobius"/>
    </source>
</evidence>
<keyword evidence="1" id="KW-0813">Transport</keyword>
<dbReference type="PANTHER" id="PTHR30176:SF3">
    <property type="entry name" value="FERREDOXIN-TYPE PROTEIN NAPH"/>
    <property type="match status" value="1"/>
</dbReference>
<dbReference type="RefSeq" id="WP_005704875.1">
    <property type="nucleotide sequence ID" value="NZ_LS483485.1"/>
</dbReference>
<feature type="transmembrane region" description="Helical" evidence="8">
    <location>
        <begin position="137"/>
        <end position="157"/>
    </location>
</feature>
<keyword evidence="5" id="KW-0249">Electron transport</keyword>
<dbReference type="SUPFAM" id="SSF54862">
    <property type="entry name" value="4Fe-4S ferredoxins"/>
    <property type="match status" value="1"/>
</dbReference>
<keyword evidence="4" id="KW-0677">Repeat</keyword>
<keyword evidence="6" id="KW-0408">Iron</keyword>
<feature type="transmembrane region" description="Helical" evidence="8">
    <location>
        <begin position="79"/>
        <end position="99"/>
    </location>
</feature>
<dbReference type="InterPro" id="IPR017896">
    <property type="entry name" value="4Fe4S_Fe-S-bd"/>
</dbReference>
<evidence type="ECO:0000256" key="6">
    <source>
        <dbReference type="ARBA" id="ARBA00023004"/>
    </source>
</evidence>
<keyword evidence="8" id="KW-0812">Transmembrane</keyword>
<protein>
    <submittedName>
        <fullName evidence="10">Electron transport protein yccM</fullName>
    </submittedName>
</protein>
<reference evidence="10 11" key="1">
    <citation type="submission" date="2018-06" db="EMBL/GenBank/DDBJ databases">
        <authorList>
            <consortium name="Pathogen Informatics"/>
            <person name="Doyle S."/>
        </authorList>
    </citation>
    <scope>NUCLEOTIDE SEQUENCE [LARGE SCALE GENOMIC DNA]</scope>
    <source>
        <strain evidence="10 11">NCTC5908</strain>
    </source>
</reference>
<keyword evidence="8" id="KW-1133">Transmembrane helix</keyword>
<dbReference type="PROSITE" id="PS51379">
    <property type="entry name" value="4FE4S_FER_2"/>
    <property type="match status" value="2"/>
</dbReference>
<evidence type="ECO:0000256" key="2">
    <source>
        <dbReference type="ARBA" id="ARBA00022485"/>
    </source>
</evidence>
<dbReference type="InterPro" id="IPR017900">
    <property type="entry name" value="4Fe4S_Fe_S_CS"/>
</dbReference>
<dbReference type="PROSITE" id="PS00198">
    <property type="entry name" value="4FE4S_FER_1"/>
    <property type="match status" value="1"/>
</dbReference>
<feature type="transmembrane region" description="Helical" evidence="8">
    <location>
        <begin position="33"/>
        <end position="50"/>
    </location>
</feature>
<dbReference type="GO" id="GO:0046872">
    <property type="term" value="F:metal ion binding"/>
    <property type="evidence" value="ECO:0007669"/>
    <property type="project" value="UniProtKB-KW"/>
</dbReference>
<dbReference type="AlphaFoldDB" id="A0A336NAF9"/>
<evidence type="ECO:0000256" key="5">
    <source>
        <dbReference type="ARBA" id="ARBA00022982"/>
    </source>
</evidence>
<feature type="transmembrane region" description="Helical" evidence="8">
    <location>
        <begin position="169"/>
        <end position="192"/>
    </location>
</feature>
<evidence type="ECO:0000313" key="11">
    <source>
        <dbReference type="Proteomes" id="UP000253728"/>
    </source>
</evidence>
<evidence type="ECO:0000256" key="4">
    <source>
        <dbReference type="ARBA" id="ARBA00022737"/>
    </source>
</evidence>
<dbReference type="GO" id="GO:0005886">
    <property type="term" value="C:plasma membrane"/>
    <property type="evidence" value="ECO:0007669"/>
    <property type="project" value="TreeGrafter"/>
</dbReference>
<dbReference type="Pfam" id="PF13237">
    <property type="entry name" value="Fer4_10"/>
    <property type="match status" value="1"/>
</dbReference>
<keyword evidence="8" id="KW-0472">Membrane</keyword>
<dbReference type="GO" id="GO:0051539">
    <property type="term" value="F:4 iron, 4 sulfur cluster binding"/>
    <property type="evidence" value="ECO:0007669"/>
    <property type="project" value="UniProtKB-KW"/>
</dbReference>
<evidence type="ECO:0000256" key="7">
    <source>
        <dbReference type="ARBA" id="ARBA00023014"/>
    </source>
</evidence>
<dbReference type="NCBIfam" id="NF007013">
    <property type="entry name" value="PRK09477.1"/>
    <property type="match status" value="1"/>
</dbReference>
<evidence type="ECO:0000256" key="3">
    <source>
        <dbReference type="ARBA" id="ARBA00022723"/>
    </source>
</evidence>
<dbReference type="Proteomes" id="UP000253728">
    <property type="component" value="Unassembled WGS sequence"/>
</dbReference>
<keyword evidence="3" id="KW-0479">Metal-binding</keyword>
<dbReference type="Gene3D" id="3.30.70.20">
    <property type="match status" value="1"/>
</dbReference>
<evidence type="ECO:0000259" key="9">
    <source>
        <dbReference type="PROSITE" id="PS51379"/>
    </source>
</evidence>
<proteinExistence type="predicted"/>
<dbReference type="InterPro" id="IPR051684">
    <property type="entry name" value="Electron_Trans/Redox"/>
</dbReference>
<name>A0A336NAF9_AGGAP</name>
<keyword evidence="7" id="KW-0411">Iron-sulfur</keyword>
<gene>
    <name evidence="10" type="primary">yccM</name>
    <name evidence="10" type="ORF">NCTC5908_02611</name>
</gene>
<accession>A0A336NAF9</accession>
<organism evidence="10 11">
    <name type="scientific">Aggregatibacter aphrophilus</name>
    <name type="common">Haemophilus aphrophilus</name>
    <dbReference type="NCBI Taxonomy" id="732"/>
    <lineage>
        <taxon>Bacteria</taxon>
        <taxon>Pseudomonadati</taxon>
        <taxon>Pseudomonadota</taxon>
        <taxon>Gammaproteobacteria</taxon>
        <taxon>Pasteurellales</taxon>
        <taxon>Pasteurellaceae</taxon>
        <taxon>Aggregatibacter</taxon>
    </lineage>
</organism>
<feature type="domain" description="4Fe-4S ferredoxin-type" evidence="9">
    <location>
        <begin position="217"/>
        <end position="247"/>
    </location>
</feature>
<dbReference type="InterPro" id="IPR011886">
    <property type="entry name" value="NapH_MauN"/>
</dbReference>
<dbReference type="GeneID" id="49635734"/>
<evidence type="ECO:0000256" key="1">
    <source>
        <dbReference type="ARBA" id="ARBA00022448"/>
    </source>
</evidence>
<feature type="domain" description="4Fe-4S ferredoxin-type" evidence="9">
    <location>
        <begin position="252"/>
        <end position="281"/>
    </location>
</feature>
<evidence type="ECO:0000313" key="10">
    <source>
        <dbReference type="EMBL" id="SSZ30774.1"/>
    </source>
</evidence>
<dbReference type="EMBL" id="UFSP01000005">
    <property type="protein sequence ID" value="SSZ30774.1"/>
    <property type="molecule type" value="Genomic_DNA"/>
</dbReference>